<accession>A0A4S4FTL1</accession>
<feature type="region of interest" description="Disordered" evidence="4">
    <location>
        <begin position="116"/>
        <end position="168"/>
    </location>
</feature>
<feature type="compositionally biased region" description="Polar residues" evidence="4">
    <location>
        <begin position="155"/>
        <end position="168"/>
    </location>
</feature>
<keyword evidence="6" id="KW-1185">Reference proteome</keyword>
<dbReference type="Pfam" id="PF00436">
    <property type="entry name" value="SSB"/>
    <property type="match status" value="1"/>
</dbReference>
<dbReference type="CDD" id="cd04496">
    <property type="entry name" value="SSB_OBF"/>
    <property type="match status" value="1"/>
</dbReference>
<dbReference type="RefSeq" id="WP_136424640.1">
    <property type="nucleotide sequence ID" value="NZ_OZ241748.1"/>
</dbReference>
<dbReference type="PANTHER" id="PTHR10302">
    <property type="entry name" value="SINGLE-STRANDED DNA-BINDING PROTEIN"/>
    <property type="match status" value="1"/>
</dbReference>
<evidence type="ECO:0000256" key="2">
    <source>
        <dbReference type="HAMAP-Rule" id="MF_00984"/>
    </source>
</evidence>
<dbReference type="AlphaFoldDB" id="A0A4S4FTL1"/>
<dbReference type="InterPro" id="IPR011344">
    <property type="entry name" value="ssDNA-bd"/>
</dbReference>
<sequence>MAGETIITVVGNLTADPELRYTQGGLAVANFTIASTPRTFDRAANDWKDGEALFLRASCWREFAEHVAGSLTKGSRVIATGRLKQRSYETKEGEKRTAIELEVDEIGPSLRYATASVTRAQSSGGGQRGGSGQVGGGNDEPWAPSAPAASGGSDVWNTPGSYSDETPF</sequence>
<proteinExistence type="inferred from homology"/>
<evidence type="ECO:0000256" key="3">
    <source>
        <dbReference type="RuleBase" id="RU000524"/>
    </source>
</evidence>
<dbReference type="PROSITE" id="PS50935">
    <property type="entry name" value="SSB"/>
    <property type="match status" value="1"/>
</dbReference>
<dbReference type="OrthoDB" id="9809878at2"/>
<dbReference type="Proteomes" id="UP000307380">
    <property type="component" value="Unassembled WGS sequence"/>
</dbReference>
<dbReference type="InterPro" id="IPR012340">
    <property type="entry name" value="NA-bd_OB-fold"/>
</dbReference>
<evidence type="ECO:0000256" key="4">
    <source>
        <dbReference type="SAM" id="MobiDB-lite"/>
    </source>
</evidence>
<reference evidence="5 6" key="1">
    <citation type="submission" date="2019-04" db="EMBL/GenBank/DDBJ databases">
        <authorList>
            <person name="Jiang L."/>
        </authorList>
    </citation>
    <scope>NUCLEOTIDE SEQUENCE [LARGE SCALE GENOMIC DNA]</scope>
    <source>
        <strain evidence="5 6">YIM 131861</strain>
    </source>
</reference>
<name>A0A4S4FTL1_9MICO</name>
<feature type="compositionally biased region" description="Gly residues" evidence="4">
    <location>
        <begin position="123"/>
        <end position="138"/>
    </location>
</feature>
<dbReference type="NCBIfam" id="NF005851">
    <property type="entry name" value="PRK07772.1"/>
    <property type="match status" value="1"/>
</dbReference>
<comment type="caution">
    <text evidence="5">The sequence shown here is derived from an EMBL/GenBank/DDBJ whole genome shotgun (WGS) entry which is preliminary data.</text>
</comment>
<evidence type="ECO:0000313" key="6">
    <source>
        <dbReference type="Proteomes" id="UP000307380"/>
    </source>
</evidence>
<dbReference type="GO" id="GO:0009295">
    <property type="term" value="C:nucleoid"/>
    <property type="evidence" value="ECO:0007669"/>
    <property type="project" value="TreeGrafter"/>
</dbReference>
<protein>
    <recommendedName>
        <fullName evidence="2 3">Single-stranded DNA-binding protein</fullName>
        <shortName evidence="2">SSB</shortName>
    </recommendedName>
</protein>
<evidence type="ECO:0000313" key="5">
    <source>
        <dbReference type="EMBL" id="THG34003.1"/>
    </source>
</evidence>
<dbReference type="HAMAP" id="MF_00984">
    <property type="entry name" value="SSB"/>
    <property type="match status" value="1"/>
</dbReference>
<dbReference type="InterPro" id="IPR000424">
    <property type="entry name" value="Primosome_PriB/ssb"/>
</dbReference>
<dbReference type="GO" id="GO:0003697">
    <property type="term" value="F:single-stranded DNA binding"/>
    <property type="evidence" value="ECO:0007669"/>
    <property type="project" value="UniProtKB-UniRule"/>
</dbReference>
<dbReference type="Gene3D" id="2.40.50.140">
    <property type="entry name" value="Nucleic acid-binding proteins"/>
    <property type="match status" value="1"/>
</dbReference>
<dbReference type="EMBL" id="SSSN01000007">
    <property type="protein sequence ID" value="THG34003.1"/>
    <property type="molecule type" value="Genomic_DNA"/>
</dbReference>
<organism evidence="5 6">
    <name type="scientific">Orlajensenia flava</name>
    <dbReference type="NCBI Taxonomy" id="2565934"/>
    <lineage>
        <taxon>Bacteria</taxon>
        <taxon>Bacillati</taxon>
        <taxon>Actinomycetota</taxon>
        <taxon>Actinomycetes</taxon>
        <taxon>Micrococcales</taxon>
        <taxon>Microbacteriaceae</taxon>
        <taxon>Orlajensenia</taxon>
    </lineage>
</organism>
<dbReference type="NCBIfam" id="TIGR00621">
    <property type="entry name" value="ssb"/>
    <property type="match status" value="1"/>
</dbReference>
<feature type="compositionally biased region" description="Low complexity" evidence="4">
    <location>
        <begin position="143"/>
        <end position="153"/>
    </location>
</feature>
<dbReference type="PANTHER" id="PTHR10302:SF27">
    <property type="entry name" value="SINGLE-STRANDED DNA-BINDING PROTEIN"/>
    <property type="match status" value="1"/>
</dbReference>
<comment type="caution">
    <text evidence="2">Lacks conserved residue(s) required for the propagation of feature annotation.</text>
</comment>
<dbReference type="GO" id="GO:0006260">
    <property type="term" value="P:DNA replication"/>
    <property type="evidence" value="ECO:0007669"/>
    <property type="project" value="InterPro"/>
</dbReference>
<gene>
    <name evidence="5" type="ORF">E6C70_11310</name>
</gene>
<comment type="subunit">
    <text evidence="2">Homotetramer.</text>
</comment>
<evidence type="ECO:0000256" key="1">
    <source>
        <dbReference type="ARBA" id="ARBA00023125"/>
    </source>
</evidence>
<keyword evidence="1 2" id="KW-0238">DNA-binding</keyword>
<dbReference type="SUPFAM" id="SSF50249">
    <property type="entry name" value="Nucleic acid-binding proteins"/>
    <property type="match status" value="1"/>
</dbReference>